<keyword evidence="4" id="KW-0633">Potassium transport</keyword>
<keyword evidence="5 13" id="KW-0812">Transmembrane</keyword>
<feature type="transmembrane region" description="Helical" evidence="13">
    <location>
        <begin position="50"/>
        <end position="71"/>
    </location>
</feature>
<gene>
    <name evidence="14" type="ORF">Metlim_2978</name>
</gene>
<comment type="similarity">
    <text evidence="2">Belongs to the TMEM175 family.</text>
</comment>
<feature type="transmembrane region" description="Helical" evidence="13">
    <location>
        <begin position="183"/>
        <end position="200"/>
    </location>
</feature>
<evidence type="ECO:0000256" key="6">
    <source>
        <dbReference type="ARBA" id="ARBA00022826"/>
    </source>
</evidence>
<evidence type="ECO:0000256" key="9">
    <source>
        <dbReference type="ARBA" id="ARBA00023065"/>
    </source>
</evidence>
<evidence type="ECO:0000256" key="13">
    <source>
        <dbReference type="SAM" id="Phobius"/>
    </source>
</evidence>
<dbReference type="AlphaFoldDB" id="H1YYT8"/>
<keyword evidence="6" id="KW-0631">Potassium channel</keyword>
<dbReference type="EMBL" id="CM001436">
    <property type="protein sequence ID" value="EHQ37010.1"/>
    <property type="molecule type" value="Genomic_DNA"/>
</dbReference>
<dbReference type="GO" id="GO:0005267">
    <property type="term" value="F:potassium channel activity"/>
    <property type="evidence" value="ECO:0007669"/>
    <property type="project" value="UniProtKB-KW"/>
</dbReference>
<dbReference type="InterPro" id="IPR010617">
    <property type="entry name" value="TMEM175-like"/>
</dbReference>
<organism evidence="14 15">
    <name type="scientific">Methanoplanus limicola DSM 2279</name>
    <dbReference type="NCBI Taxonomy" id="937775"/>
    <lineage>
        <taxon>Archaea</taxon>
        <taxon>Methanobacteriati</taxon>
        <taxon>Methanobacteriota</taxon>
        <taxon>Stenosarchaea group</taxon>
        <taxon>Methanomicrobia</taxon>
        <taxon>Methanomicrobiales</taxon>
        <taxon>Methanomicrobiaceae</taxon>
        <taxon>Methanoplanus</taxon>
    </lineage>
</organism>
<feature type="transmembrane region" description="Helical" evidence="13">
    <location>
        <begin position="115"/>
        <end position="136"/>
    </location>
</feature>
<comment type="catalytic activity">
    <reaction evidence="12">
        <text>K(+)(in) = K(+)(out)</text>
        <dbReference type="Rhea" id="RHEA:29463"/>
        <dbReference type="ChEBI" id="CHEBI:29103"/>
    </reaction>
</comment>
<feature type="transmembrane region" description="Helical" evidence="13">
    <location>
        <begin position="156"/>
        <end position="177"/>
    </location>
</feature>
<evidence type="ECO:0000256" key="4">
    <source>
        <dbReference type="ARBA" id="ARBA00022538"/>
    </source>
</evidence>
<evidence type="ECO:0008006" key="16">
    <source>
        <dbReference type="Google" id="ProtNLM"/>
    </source>
</evidence>
<evidence type="ECO:0000256" key="2">
    <source>
        <dbReference type="ARBA" id="ARBA00006920"/>
    </source>
</evidence>
<dbReference type="Proteomes" id="UP000005741">
    <property type="component" value="Chromosome"/>
</dbReference>
<dbReference type="Pfam" id="PF06736">
    <property type="entry name" value="TMEM175"/>
    <property type="match status" value="1"/>
</dbReference>
<sequence>MISRQLNKNRIEALTDGIYAIALTLAVLTIDISKIPITDGSSIIPALKTILPQLMHYAIAFFVLASFWCAHHRQTETIKKVDNTYVWLNILTLFFVALVPFTTDLIGDYGEYPPAVAVYAGNLFLIGSLNLMAIYYANSKGGLISGDIEKEYIEYFIAKSLVVPVICIIIIIFAYTVSSTGSTFLFLLIPAFHQIIKRVYKKRQSQLNSHNSG</sequence>
<name>H1YYT8_9EURY</name>
<dbReference type="GO" id="GO:0016020">
    <property type="term" value="C:membrane"/>
    <property type="evidence" value="ECO:0007669"/>
    <property type="project" value="UniProtKB-SubCell"/>
</dbReference>
<feature type="transmembrane region" description="Helical" evidence="13">
    <location>
        <begin position="12"/>
        <end position="30"/>
    </location>
</feature>
<keyword evidence="15" id="KW-1185">Reference proteome</keyword>
<feature type="transmembrane region" description="Helical" evidence="13">
    <location>
        <begin position="83"/>
        <end position="103"/>
    </location>
</feature>
<evidence type="ECO:0000313" key="14">
    <source>
        <dbReference type="EMBL" id="EHQ37010.1"/>
    </source>
</evidence>
<dbReference type="InParanoid" id="H1YYT8"/>
<evidence type="ECO:0000256" key="5">
    <source>
        <dbReference type="ARBA" id="ARBA00022692"/>
    </source>
</evidence>
<keyword evidence="11" id="KW-0407">Ion channel</keyword>
<accession>H1YYT8</accession>
<evidence type="ECO:0000256" key="10">
    <source>
        <dbReference type="ARBA" id="ARBA00023136"/>
    </source>
</evidence>
<evidence type="ECO:0000256" key="11">
    <source>
        <dbReference type="ARBA" id="ARBA00023303"/>
    </source>
</evidence>
<proteinExistence type="inferred from homology"/>
<keyword evidence="10 13" id="KW-0472">Membrane</keyword>
<dbReference type="RefSeq" id="WP_004079729.1">
    <property type="nucleotide sequence ID" value="NZ_CM001436.1"/>
</dbReference>
<dbReference type="GO" id="GO:0015252">
    <property type="term" value="F:proton channel activity"/>
    <property type="evidence" value="ECO:0007669"/>
    <property type="project" value="InterPro"/>
</dbReference>
<dbReference type="OrthoDB" id="10769at2157"/>
<keyword evidence="9" id="KW-0406">Ion transport</keyword>
<evidence type="ECO:0000256" key="3">
    <source>
        <dbReference type="ARBA" id="ARBA00022448"/>
    </source>
</evidence>
<protein>
    <recommendedName>
        <fullName evidence="16">Integral membrane protein</fullName>
    </recommendedName>
</protein>
<dbReference type="PANTHER" id="PTHR31462:SF5">
    <property type="entry name" value="ENDOSOMAL_LYSOSOMAL PROTON CHANNEL TMEM175"/>
    <property type="match status" value="1"/>
</dbReference>
<comment type="subcellular location">
    <subcellularLocation>
        <location evidence="1">Membrane</location>
        <topology evidence="1">Multi-pass membrane protein</topology>
    </subcellularLocation>
</comment>
<evidence type="ECO:0000256" key="8">
    <source>
        <dbReference type="ARBA" id="ARBA00022989"/>
    </source>
</evidence>
<dbReference type="HOGENOM" id="CLU_090238_3_2_2"/>
<reference evidence="14 15" key="1">
    <citation type="submission" date="2011-10" db="EMBL/GenBank/DDBJ databases">
        <title>The Improved High-Quality Draft genome of Methanoplanus limicola DSM 2279.</title>
        <authorList>
            <consortium name="US DOE Joint Genome Institute (JGI-PGF)"/>
            <person name="Lucas S."/>
            <person name="Copeland A."/>
            <person name="Lapidus A."/>
            <person name="Glavina del Rio T."/>
            <person name="Dalin E."/>
            <person name="Tice H."/>
            <person name="Bruce D."/>
            <person name="Goodwin L."/>
            <person name="Pitluck S."/>
            <person name="Peters L."/>
            <person name="Mikhailova N."/>
            <person name="Lu M."/>
            <person name="Kyrpides N."/>
            <person name="Mavromatis K."/>
            <person name="Ivanova N."/>
            <person name="Markowitz V."/>
            <person name="Cheng J.-F."/>
            <person name="Hugenholtz P."/>
            <person name="Woyke T."/>
            <person name="Wu D."/>
            <person name="Wirth R."/>
            <person name="Brambilla E.-M."/>
            <person name="Klenk H.-P."/>
            <person name="Eisen J.A."/>
        </authorList>
    </citation>
    <scope>NUCLEOTIDE SEQUENCE [LARGE SCALE GENOMIC DNA]</scope>
    <source>
        <strain evidence="14 15">DSM 2279</strain>
    </source>
</reference>
<evidence type="ECO:0000256" key="7">
    <source>
        <dbReference type="ARBA" id="ARBA00022958"/>
    </source>
</evidence>
<keyword evidence="8 13" id="KW-1133">Transmembrane helix</keyword>
<evidence type="ECO:0000256" key="12">
    <source>
        <dbReference type="ARBA" id="ARBA00034430"/>
    </source>
</evidence>
<dbReference type="PANTHER" id="PTHR31462">
    <property type="entry name" value="ENDOSOMAL/LYSOSOMAL POTASSIUM CHANNEL TMEM175"/>
    <property type="match status" value="1"/>
</dbReference>
<keyword evidence="7" id="KW-0630">Potassium</keyword>
<evidence type="ECO:0000313" key="15">
    <source>
        <dbReference type="Proteomes" id="UP000005741"/>
    </source>
</evidence>
<keyword evidence="3" id="KW-0813">Transport</keyword>
<evidence type="ECO:0000256" key="1">
    <source>
        <dbReference type="ARBA" id="ARBA00004141"/>
    </source>
</evidence>